<evidence type="ECO:0000256" key="3">
    <source>
        <dbReference type="ARBA" id="ARBA00022670"/>
    </source>
</evidence>
<evidence type="ECO:0000313" key="11">
    <source>
        <dbReference type="Proteomes" id="UP000186785"/>
    </source>
</evidence>
<dbReference type="InterPro" id="IPR000718">
    <property type="entry name" value="Peptidase_M13"/>
</dbReference>
<accession>A0A1Q5PMP4</accession>
<feature type="domain" description="Peptidase M13 N-terminal" evidence="9">
    <location>
        <begin position="22"/>
        <end position="399"/>
    </location>
</feature>
<comment type="cofactor">
    <cofactor evidence="1">
        <name>Zn(2+)</name>
        <dbReference type="ChEBI" id="CHEBI:29105"/>
    </cofactor>
</comment>
<dbReference type="EMBL" id="MQSV01000002">
    <property type="protein sequence ID" value="OKL48802.1"/>
    <property type="molecule type" value="Genomic_DNA"/>
</dbReference>
<keyword evidence="11" id="KW-1185">Reference proteome</keyword>
<evidence type="ECO:0000259" key="8">
    <source>
        <dbReference type="Pfam" id="PF01431"/>
    </source>
</evidence>
<evidence type="ECO:0000256" key="2">
    <source>
        <dbReference type="ARBA" id="ARBA00007357"/>
    </source>
</evidence>
<dbReference type="GO" id="GO:0004222">
    <property type="term" value="F:metalloendopeptidase activity"/>
    <property type="evidence" value="ECO:0007669"/>
    <property type="project" value="InterPro"/>
</dbReference>
<dbReference type="Pfam" id="PF05649">
    <property type="entry name" value="Peptidase_M13_N"/>
    <property type="match status" value="1"/>
</dbReference>
<evidence type="ECO:0000259" key="9">
    <source>
        <dbReference type="Pfam" id="PF05649"/>
    </source>
</evidence>
<evidence type="ECO:0000256" key="4">
    <source>
        <dbReference type="ARBA" id="ARBA00022723"/>
    </source>
</evidence>
<comment type="caution">
    <text evidence="10">The sequence shown here is derived from an EMBL/GenBank/DDBJ whole genome shotgun (WGS) entry which is preliminary data.</text>
</comment>
<dbReference type="InterPro" id="IPR024079">
    <property type="entry name" value="MetalloPept_cat_dom_sf"/>
</dbReference>
<dbReference type="Proteomes" id="UP000186785">
    <property type="component" value="Unassembled WGS sequence"/>
</dbReference>
<keyword evidence="3" id="KW-0645">Protease</keyword>
<organism evidence="10 11">
    <name type="scientific">Boudabousia liubingyangii</name>
    <dbReference type="NCBI Taxonomy" id="1921764"/>
    <lineage>
        <taxon>Bacteria</taxon>
        <taxon>Bacillati</taxon>
        <taxon>Actinomycetota</taxon>
        <taxon>Actinomycetes</taxon>
        <taxon>Actinomycetales</taxon>
        <taxon>Actinomycetaceae</taxon>
        <taxon>Boudabousia</taxon>
    </lineage>
</organism>
<dbReference type="Gene3D" id="3.40.390.10">
    <property type="entry name" value="Collagenase (Catalytic Domain)"/>
    <property type="match status" value="1"/>
</dbReference>
<keyword evidence="4" id="KW-0479">Metal-binding</keyword>
<dbReference type="PANTHER" id="PTHR11733">
    <property type="entry name" value="ZINC METALLOPROTEASE FAMILY M13 NEPRILYSIN-RELATED"/>
    <property type="match status" value="1"/>
</dbReference>
<gene>
    <name evidence="10" type="ORF">BSR29_02790</name>
</gene>
<evidence type="ECO:0000256" key="7">
    <source>
        <dbReference type="ARBA" id="ARBA00023049"/>
    </source>
</evidence>
<reference evidence="10 11" key="1">
    <citation type="submission" date="2016-11" db="EMBL/GenBank/DDBJ databases">
        <title>Actinomyces gypaetusis sp. nov. isolated from the vulture Gypaetus barbatus in Qinghai Tibet Plateau China.</title>
        <authorList>
            <person name="Meng X."/>
        </authorList>
    </citation>
    <scope>NUCLEOTIDE SEQUENCE [LARGE SCALE GENOMIC DNA]</scope>
    <source>
        <strain evidence="10 11">VUL4_2</strain>
    </source>
</reference>
<keyword evidence="5" id="KW-0378">Hydrolase</keyword>
<dbReference type="RefSeq" id="WP_073708810.1">
    <property type="nucleotide sequence ID" value="NZ_MQSU01000002.1"/>
</dbReference>
<evidence type="ECO:0000256" key="6">
    <source>
        <dbReference type="ARBA" id="ARBA00022833"/>
    </source>
</evidence>
<dbReference type="InterPro" id="IPR018497">
    <property type="entry name" value="Peptidase_M13_C"/>
</dbReference>
<dbReference type="PANTHER" id="PTHR11733:SF167">
    <property type="entry name" value="FI17812P1-RELATED"/>
    <property type="match status" value="1"/>
</dbReference>
<dbReference type="OrthoDB" id="9775677at2"/>
<feature type="domain" description="Peptidase M13 C-terminal" evidence="8">
    <location>
        <begin position="451"/>
        <end position="661"/>
    </location>
</feature>
<protein>
    <submittedName>
        <fullName evidence="10">Peptidase M13</fullName>
    </submittedName>
</protein>
<dbReference type="GO" id="GO:0005886">
    <property type="term" value="C:plasma membrane"/>
    <property type="evidence" value="ECO:0007669"/>
    <property type="project" value="TreeGrafter"/>
</dbReference>
<dbReference type="InterPro" id="IPR042089">
    <property type="entry name" value="Peptidase_M13_dom_2"/>
</dbReference>
<evidence type="ECO:0000256" key="5">
    <source>
        <dbReference type="ARBA" id="ARBA00022801"/>
    </source>
</evidence>
<dbReference type="SUPFAM" id="SSF55486">
    <property type="entry name" value="Metalloproteases ('zincins'), catalytic domain"/>
    <property type="match status" value="1"/>
</dbReference>
<keyword evidence="6" id="KW-0862">Zinc</keyword>
<dbReference type="GO" id="GO:0016485">
    <property type="term" value="P:protein processing"/>
    <property type="evidence" value="ECO:0007669"/>
    <property type="project" value="TreeGrafter"/>
</dbReference>
<dbReference type="AlphaFoldDB" id="A0A1Q5PMP4"/>
<evidence type="ECO:0000313" key="10">
    <source>
        <dbReference type="EMBL" id="OKL48802.1"/>
    </source>
</evidence>
<dbReference type="PROSITE" id="PS51885">
    <property type="entry name" value="NEPRILYSIN"/>
    <property type="match status" value="1"/>
</dbReference>
<dbReference type="InterPro" id="IPR008753">
    <property type="entry name" value="Peptidase_M13_N"/>
</dbReference>
<dbReference type="STRING" id="1921764.BSR28_02650"/>
<name>A0A1Q5PMP4_9ACTO</name>
<dbReference type="GO" id="GO:0046872">
    <property type="term" value="F:metal ion binding"/>
    <property type="evidence" value="ECO:0007669"/>
    <property type="project" value="UniProtKB-KW"/>
</dbReference>
<comment type="similarity">
    <text evidence="2">Belongs to the peptidase M13 family.</text>
</comment>
<proteinExistence type="inferred from homology"/>
<evidence type="ECO:0000256" key="1">
    <source>
        <dbReference type="ARBA" id="ARBA00001947"/>
    </source>
</evidence>
<dbReference type="PRINTS" id="PR00786">
    <property type="entry name" value="NEPRILYSIN"/>
</dbReference>
<keyword evidence="7" id="KW-0482">Metalloprotease</keyword>
<sequence>MENNQLNEKSLLLDGVDPDIRPQDDLFGYVNGQWLKDSEIPEDRAASGSFYDLYDQAELAVRQIIEDCADGKIDDADAERIGKYYRAFMDTETVEALGVEPIQPHLARIRETTSKTDLVRFMAREAWFGYDGLFGFKVRIDKNNPERYSVYFMQAGIALPDESYYQDEDKAEIREKYVAHIERMFKLILPNIDAAQAAQKIMAFETEVAKLHWDRVRCRDSQATNNPMTFEELVALAPDFPWTEWREALDAPAELLNEFIVSQPSFYEDGAKLWAQTDLETLQLWMQWHQMIDYASDLCDAVSAEHFDFWGRTLTGSPTQRERWKRGVSHVESALGEAVGRLYVQRHFPPANKAKMEKLVENLIAAYHDSISDLEWMGPDTRQRALEKLGTFYPKIGYPNKWRDYSAMNLDVPNLLEMGRQATKVEVDYQFGKAGKKVDRDEWLMTPQTVNAYYLPTSNEIVFPAAILQPPFFDPEGADAINYAAIGAVIGHEIGHGFDDQGSQYDGTGALKDWWTETDRKEFEARTKKLIDQFENCSPRQLDDTFHVNGELTIGENIGDLGGLSIAWKAWLLALKQRGVESPEAAEDIEGVPAAKAFFYSWARIWRGKQRDELAKQLLTIDPHSPSEFRCNTIAANLDEFARVFNVKEGDHLWLDPEDRVSIW</sequence>
<dbReference type="Gene3D" id="1.10.1380.10">
    <property type="entry name" value="Neutral endopeptidase , domain2"/>
    <property type="match status" value="1"/>
</dbReference>
<dbReference type="CDD" id="cd08662">
    <property type="entry name" value="M13"/>
    <property type="match status" value="1"/>
</dbReference>
<dbReference type="Pfam" id="PF01431">
    <property type="entry name" value="Peptidase_M13"/>
    <property type="match status" value="1"/>
</dbReference>